<dbReference type="Proteomes" id="UP000326582">
    <property type="component" value="Chromosome 8"/>
</dbReference>
<evidence type="ECO:0000313" key="2">
    <source>
        <dbReference type="Proteomes" id="UP000326582"/>
    </source>
</evidence>
<gene>
    <name evidence="1" type="ORF">EJF14_80043</name>
</gene>
<proteinExistence type="predicted"/>
<reference evidence="2" key="1">
    <citation type="journal article" date="2019" name="MBio">
        <title>Comparative genomics for the elucidation of multidrug resistance (MDR) in Candida lusitaniae.</title>
        <authorList>
            <person name="Kannan A."/>
            <person name="Asner S.A."/>
            <person name="Trachsel E."/>
            <person name="Kelly S."/>
            <person name="Parker J."/>
            <person name="Sanglard D."/>
        </authorList>
    </citation>
    <scope>NUCLEOTIDE SEQUENCE [LARGE SCALE GENOMIC DNA]</scope>
    <source>
        <strain evidence="2">P1</strain>
    </source>
</reference>
<accession>A0ACD0WSK5</accession>
<keyword evidence="2" id="KW-1185">Reference proteome</keyword>
<name>A0ACD0WSK5_CLALS</name>
<organism evidence="1 2">
    <name type="scientific">Clavispora lusitaniae</name>
    <name type="common">Candida lusitaniae</name>
    <dbReference type="NCBI Taxonomy" id="36911"/>
    <lineage>
        <taxon>Eukaryota</taxon>
        <taxon>Fungi</taxon>
        <taxon>Dikarya</taxon>
        <taxon>Ascomycota</taxon>
        <taxon>Saccharomycotina</taxon>
        <taxon>Pichiomycetes</taxon>
        <taxon>Metschnikowiaceae</taxon>
        <taxon>Clavispora</taxon>
    </lineage>
</organism>
<dbReference type="EMBL" id="CP038491">
    <property type="protein sequence ID" value="QFZ30328.1"/>
    <property type="molecule type" value="Genomic_DNA"/>
</dbReference>
<evidence type="ECO:0000313" key="1">
    <source>
        <dbReference type="EMBL" id="QFZ30328.1"/>
    </source>
</evidence>
<protein>
    <submittedName>
        <fullName evidence="1">RNA polymerase II transcription factor B subunit</fullName>
    </submittedName>
</protein>
<sequence length="102" mass="11551">MMIVISHPVVVHILSCTCRNLTNLLLLKNMPTASKGVLVRCDPSIRALILQIDSTRRGIVLQELDNNHLMIKQDMVQFVKDELNRLLSKNIYDPIDGSKQQA</sequence>